<dbReference type="Proteomes" id="UP000192783">
    <property type="component" value="Unassembled WGS sequence"/>
</dbReference>
<dbReference type="InterPro" id="IPR036113">
    <property type="entry name" value="Asp/Glu-ADT_sf_sub_c"/>
</dbReference>
<dbReference type="GO" id="GO:0005524">
    <property type="term" value="F:ATP binding"/>
    <property type="evidence" value="ECO:0007669"/>
    <property type="project" value="UniProtKB-KW"/>
</dbReference>
<comment type="function">
    <text evidence="2">Allows the formation of correctly charged Asn-tRNA(Asn) or Gln-tRNA(Gln) through the transamidation of misacylated Asp-tRNA(Asn) or Glu-tRNA(Gln) in organisms which lack either or both of asparaginyl-tRNA or glutaminyl-tRNA synthetases. The reaction takes place in the presence of glutamine and ATP through an activated phospho-Asp-tRNA(Asn) or phospho-Glu-tRNA(Gln).</text>
</comment>
<dbReference type="InterPro" id="IPR003837">
    <property type="entry name" value="GatC"/>
</dbReference>
<comment type="subunit">
    <text evidence="2">Heterotrimer of A, B and C subunits.</text>
</comment>
<accession>A0A1W1WXD7</accession>
<gene>
    <name evidence="2" type="primary">gatC</name>
    <name evidence="3" type="ORF">SAMN02746041_00059</name>
</gene>
<comment type="catalytic activity">
    <reaction evidence="2">
        <text>L-aspartyl-tRNA(Asn) + L-glutamine + ATP + H2O = L-asparaginyl-tRNA(Asn) + L-glutamate + ADP + phosphate + 2 H(+)</text>
        <dbReference type="Rhea" id="RHEA:14513"/>
        <dbReference type="Rhea" id="RHEA-COMP:9674"/>
        <dbReference type="Rhea" id="RHEA-COMP:9677"/>
        <dbReference type="ChEBI" id="CHEBI:15377"/>
        <dbReference type="ChEBI" id="CHEBI:15378"/>
        <dbReference type="ChEBI" id="CHEBI:29985"/>
        <dbReference type="ChEBI" id="CHEBI:30616"/>
        <dbReference type="ChEBI" id="CHEBI:43474"/>
        <dbReference type="ChEBI" id="CHEBI:58359"/>
        <dbReference type="ChEBI" id="CHEBI:78515"/>
        <dbReference type="ChEBI" id="CHEBI:78516"/>
        <dbReference type="ChEBI" id="CHEBI:456216"/>
    </reaction>
</comment>
<keyword evidence="2" id="KW-0547">Nucleotide-binding</keyword>
<keyword evidence="2" id="KW-0436">Ligase</keyword>
<dbReference type="RefSeq" id="WP_084055552.1">
    <property type="nucleotide sequence ID" value="NZ_FWXF01000001.1"/>
</dbReference>
<dbReference type="PANTHER" id="PTHR15004">
    <property type="entry name" value="GLUTAMYL-TRNA(GLN) AMIDOTRANSFERASE SUBUNIT C, MITOCHONDRIAL"/>
    <property type="match status" value="1"/>
</dbReference>
<dbReference type="Gene3D" id="1.10.20.60">
    <property type="entry name" value="Glu-tRNAGln amidotransferase C subunit, N-terminal domain"/>
    <property type="match status" value="1"/>
</dbReference>
<dbReference type="HAMAP" id="MF_00122">
    <property type="entry name" value="GatC"/>
    <property type="match status" value="1"/>
</dbReference>
<dbReference type="GO" id="GO:0070681">
    <property type="term" value="P:glutaminyl-tRNAGln biosynthesis via transamidation"/>
    <property type="evidence" value="ECO:0007669"/>
    <property type="project" value="TreeGrafter"/>
</dbReference>
<dbReference type="Pfam" id="PF02686">
    <property type="entry name" value="GatC"/>
    <property type="match status" value="1"/>
</dbReference>
<dbReference type="GO" id="GO:0006412">
    <property type="term" value="P:translation"/>
    <property type="evidence" value="ECO:0007669"/>
    <property type="project" value="UniProtKB-UniRule"/>
</dbReference>
<evidence type="ECO:0000313" key="4">
    <source>
        <dbReference type="Proteomes" id="UP000192783"/>
    </source>
</evidence>
<dbReference type="EMBL" id="FWXF01000001">
    <property type="protein sequence ID" value="SMC16389.1"/>
    <property type="molecule type" value="Genomic_DNA"/>
</dbReference>
<proteinExistence type="inferred from homology"/>
<keyword evidence="4" id="KW-1185">Reference proteome</keyword>
<dbReference type="GO" id="GO:0016740">
    <property type="term" value="F:transferase activity"/>
    <property type="evidence" value="ECO:0007669"/>
    <property type="project" value="UniProtKB-KW"/>
</dbReference>
<evidence type="ECO:0000256" key="1">
    <source>
        <dbReference type="ARBA" id="ARBA00022840"/>
    </source>
</evidence>
<dbReference type="EC" id="6.3.5.-" evidence="2"/>
<dbReference type="NCBIfam" id="TIGR00135">
    <property type="entry name" value="gatC"/>
    <property type="match status" value="1"/>
</dbReference>
<keyword evidence="2" id="KW-0648">Protein biosynthesis</keyword>
<evidence type="ECO:0000313" key="3">
    <source>
        <dbReference type="EMBL" id="SMC16389.1"/>
    </source>
</evidence>
<dbReference type="GO" id="GO:0050566">
    <property type="term" value="F:asparaginyl-tRNA synthase (glutamine-hydrolyzing) activity"/>
    <property type="evidence" value="ECO:0007669"/>
    <property type="project" value="RHEA"/>
</dbReference>
<protein>
    <recommendedName>
        <fullName evidence="2">Aspartyl/glutamyl-tRNA(Asn/Gln) amidotransferase subunit C</fullName>
        <shortName evidence="2">Asp/Glu-ADT subunit C</shortName>
        <ecNumber evidence="2">6.3.5.-</ecNumber>
    </recommendedName>
</protein>
<comment type="similarity">
    <text evidence="2">Belongs to the GatC family.</text>
</comment>
<keyword evidence="3" id="KW-0808">Transferase</keyword>
<dbReference type="STRING" id="1121390.SAMN02746041_00059"/>
<organism evidence="3 4">
    <name type="scientific">Desulfacinum hydrothermale DSM 13146</name>
    <dbReference type="NCBI Taxonomy" id="1121390"/>
    <lineage>
        <taxon>Bacteria</taxon>
        <taxon>Pseudomonadati</taxon>
        <taxon>Thermodesulfobacteriota</taxon>
        <taxon>Syntrophobacteria</taxon>
        <taxon>Syntrophobacterales</taxon>
        <taxon>Syntrophobacteraceae</taxon>
        <taxon>Desulfacinum</taxon>
    </lineage>
</organism>
<name>A0A1W1WXD7_9BACT</name>
<comment type="catalytic activity">
    <reaction evidence="2">
        <text>L-glutamyl-tRNA(Gln) + L-glutamine + ATP + H2O = L-glutaminyl-tRNA(Gln) + L-glutamate + ADP + phosphate + H(+)</text>
        <dbReference type="Rhea" id="RHEA:17521"/>
        <dbReference type="Rhea" id="RHEA-COMP:9681"/>
        <dbReference type="Rhea" id="RHEA-COMP:9684"/>
        <dbReference type="ChEBI" id="CHEBI:15377"/>
        <dbReference type="ChEBI" id="CHEBI:15378"/>
        <dbReference type="ChEBI" id="CHEBI:29985"/>
        <dbReference type="ChEBI" id="CHEBI:30616"/>
        <dbReference type="ChEBI" id="CHEBI:43474"/>
        <dbReference type="ChEBI" id="CHEBI:58359"/>
        <dbReference type="ChEBI" id="CHEBI:78520"/>
        <dbReference type="ChEBI" id="CHEBI:78521"/>
        <dbReference type="ChEBI" id="CHEBI:456216"/>
    </reaction>
</comment>
<dbReference type="SUPFAM" id="SSF141000">
    <property type="entry name" value="Glu-tRNAGln amidotransferase C subunit"/>
    <property type="match status" value="1"/>
</dbReference>
<dbReference type="PANTHER" id="PTHR15004:SF0">
    <property type="entry name" value="GLUTAMYL-TRNA(GLN) AMIDOTRANSFERASE SUBUNIT C, MITOCHONDRIAL"/>
    <property type="match status" value="1"/>
</dbReference>
<evidence type="ECO:0000256" key="2">
    <source>
        <dbReference type="HAMAP-Rule" id="MF_00122"/>
    </source>
</evidence>
<reference evidence="3 4" key="1">
    <citation type="submission" date="2017-04" db="EMBL/GenBank/DDBJ databases">
        <authorList>
            <person name="Afonso C.L."/>
            <person name="Miller P.J."/>
            <person name="Scott M.A."/>
            <person name="Spackman E."/>
            <person name="Goraichik I."/>
            <person name="Dimitrov K.M."/>
            <person name="Suarez D.L."/>
            <person name="Swayne D.E."/>
        </authorList>
    </citation>
    <scope>NUCLEOTIDE SEQUENCE [LARGE SCALE GENOMIC DNA]</scope>
    <source>
        <strain evidence="3 4">DSM 13146</strain>
    </source>
</reference>
<dbReference type="GO" id="GO:0006450">
    <property type="term" value="P:regulation of translational fidelity"/>
    <property type="evidence" value="ECO:0007669"/>
    <property type="project" value="InterPro"/>
</dbReference>
<dbReference type="GO" id="GO:0050567">
    <property type="term" value="F:glutaminyl-tRNA synthase (glutamine-hydrolyzing) activity"/>
    <property type="evidence" value="ECO:0007669"/>
    <property type="project" value="UniProtKB-UniRule"/>
</dbReference>
<keyword evidence="1 2" id="KW-0067">ATP-binding</keyword>
<dbReference type="OrthoDB" id="9813938at2"/>
<dbReference type="AlphaFoldDB" id="A0A1W1WXD7"/>
<sequence>MSEKITPEEVRHVADLARLDLSPDEELQMTRQLNAILGYMERLNQVDTTQVEPTTHALERANVFREDVVGPSLERDRALANAPETDGAHFVVPKVI</sequence>